<evidence type="ECO:0008006" key="4">
    <source>
        <dbReference type="Google" id="ProtNLM"/>
    </source>
</evidence>
<protein>
    <recommendedName>
        <fullName evidence="4">Integrase, catalytic region, zinc finger, CCHC-type, peptidase aspartic, catalytic</fullName>
    </recommendedName>
</protein>
<dbReference type="AlphaFoldDB" id="A0A6L2P504"/>
<comment type="caution">
    <text evidence="3">The sequence shown here is derived from an EMBL/GenBank/DDBJ whole genome shotgun (WGS) entry which is preliminary data.</text>
</comment>
<name>A0A6L2P504_TANCI</name>
<feature type="compositionally biased region" description="Polar residues" evidence="2">
    <location>
        <begin position="343"/>
        <end position="365"/>
    </location>
</feature>
<evidence type="ECO:0000256" key="2">
    <source>
        <dbReference type="SAM" id="MobiDB-lite"/>
    </source>
</evidence>
<proteinExistence type="predicted"/>
<reference evidence="3" key="1">
    <citation type="journal article" date="2019" name="Sci. Rep.">
        <title>Draft genome of Tanacetum cinerariifolium, the natural source of mosquito coil.</title>
        <authorList>
            <person name="Yamashiro T."/>
            <person name="Shiraishi A."/>
            <person name="Satake H."/>
            <person name="Nakayama K."/>
        </authorList>
    </citation>
    <scope>NUCLEOTIDE SEQUENCE</scope>
</reference>
<dbReference type="EMBL" id="BKCJ010010684">
    <property type="protein sequence ID" value="GEU92669.1"/>
    <property type="molecule type" value="Genomic_DNA"/>
</dbReference>
<organism evidence="3">
    <name type="scientific">Tanacetum cinerariifolium</name>
    <name type="common">Dalmatian daisy</name>
    <name type="synonym">Chrysanthemum cinerariifolium</name>
    <dbReference type="NCBI Taxonomy" id="118510"/>
    <lineage>
        <taxon>Eukaryota</taxon>
        <taxon>Viridiplantae</taxon>
        <taxon>Streptophyta</taxon>
        <taxon>Embryophyta</taxon>
        <taxon>Tracheophyta</taxon>
        <taxon>Spermatophyta</taxon>
        <taxon>Magnoliopsida</taxon>
        <taxon>eudicotyledons</taxon>
        <taxon>Gunneridae</taxon>
        <taxon>Pentapetalae</taxon>
        <taxon>asterids</taxon>
        <taxon>campanulids</taxon>
        <taxon>Asterales</taxon>
        <taxon>Asteraceae</taxon>
        <taxon>Asteroideae</taxon>
        <taxon>Anthemideae</taxon>
        <taxon>Anthemidinae</taxon>
        <taxon>Tanacetum</taxon>
    </lineage>
</organism>
<sequence length="365" mass="42375">MHNNIMSAGSRDRPSMLVTERYAQWQSRFLRYIDTRPNGDALRKCILKGLYQPTTVTIIVVAATENSLAIPERTAVETILTMSPKNKAHYESEKEAIHLLLTGIGDEFYSTVDAYKRTYEMWIAIERLQQEWTRFVTIVKQQHDLDTVLYHKLFDVLKQYQKEVNEIHAGRIAKNANPLALVVVASPYADPYYQSTKISQTIYMLAPKGLTFNEPVDQAWEKHSHNHFRAPTALDMEVLIKTCLMPLAIKTRTDSFAFVRELKQEMHDDLKYVESFESEIDELESDKAEFSNMYDILFQEFTTQILPRRERQAVRNTNVIKPGMYRIDTRTTQPRAPQLPRTYRNTNPHVSTSTEVNYSANISRL</sequence>
<accession>A0A6L2P504</accession>
<gene>
    <name evidence="3" type="ORF">Tci_064647</name>
</gene>
<keyword evidence="1" id="KW-0175">Coiled coil</keyword>
<feature type="region of interest" description="Disordered" evidence="2">
    <location>
        <begin position="335"/>
        <end position="365"/>
    </location>
</feature>
<evidence type="ECO:0000313" key="3">
    <source>
        <dbReference type="EMBL" id="GEU92669.1"/>
    </source>
</evidence>
<evidence type="ECO:0000256" key="1">
    <source>
        <dbReference type="SAM" id="Coils"/>
    </source>
</evidence>
<feature type="coiled-coil region" evidence="1">
    <location>
        <begin position="273"/>
        <end position="300"/>
    </location>
</feature>